<accession>A0ABV0KJ59</accession>
<proteinExistence type="predicted"/>
<evidence type="ECO:0000256" key="1">
    <source>
        <dbReference type="SAM" id="SignalP"/>
    </source>
</evidence>
<organism evidence="2 3">
    <name type="scientific">Stenomitos frigidus AS-A4</name>
    <dbReference type="NCBI Taxonomy" id="2933935"/>
    <lineage>
        <taxon>Bacteria</taxon>
        <taxon>Bacillati</taxon>
        <taxon>Cyanobacteriota</taxon>
        <taxon>Cyanophyceae</taxon>
        <taxon>Leptolyngbyales</taxon>
        <taxon>Leptolyngbyaceae</taxon>
        <taxon>Stenomitos</taxon>
    </lineage>
</organism>
<dbReference type="EMBL" id="JAMPLM010000008">
    <property type="protein sequence ID" value="MEP1059053.1"/>
    <property type="molecule type" value="Genomic_DNA"/>
</dbReference>
<keyword evidence="1" id="KW-0732">Signal</keyword>
<dbReference type="Proteomes" id="UP001476950">
    <property type="component" value="Unassembled WGS sequence"/>
</dbReference>
<dbReference type="RefSeq" id="WP_190450105.1">
    <property type="nucleotide sequence ID" value="NZ_JAMPLM010000008.1"/>
</dbReference>
<protein>
    <submittedName>
        <fullName evidence="2">Uncharacterized protein</fullName>
    </submittedName>
</protein>
<comment type="caution">
    <text evidence="2">The sequence shown here is derived from an EMBL/GenBank/DDBJ whole genome shotgun (WGS) entry which is preliminary data.</text>
</comment>
<name>A0ABV0KJ59_9CYAN</name>
<sequence>MKRFILAGLTTLTLCTAMVSTANADPTAYNPYPAVSIANNRIAPSDLVTIAQRGGLKSQGIPGYLGLASAYTLGQIGAKEVVQGAVNAQLLPVTAVSDQAYLNLVDAQLQTQVRVR</sequence>
<evidence type="ECO:0000313" key="3">
    <source>
        <dbReference type="Proteomes" id="UP001476950"/>
    </source>
</evidence>
<gene>
    <name evidence="2" type="ORF">NDI38_11455</name>
</gene>
<reference evidence="2 3" key="1">
    <citation type="submission" date="2022-04" db="EMBL/GenBank/DDBJ databases">
        <title>Positive selection, recombination, and allopatry shape intraspecific diversity of widespread and dominant cyanobacteria.</title>
        <authorList>
            <person name="Wei J."/>
            <person name="Shu W."/>
            <person name="Hu C."/>
        </authorList>
    </citation>
    <scope>NUCLEOTIDE SEQUENCE [LARGE SCALE GENOMIC DNA]</scope>
    <source>
        <strain evidence="2 3">AS-A4</strain>
    </source>
</reference>
<feature type="chain" id="PRO_5046277412" evidence="1">
    <location>
        <begin position="25"/>
        <end position="116"/>
    </location>
</feature>
<evidence type="ECO:0000313" key="2">
    <source>
        <dbReference type="EMBL" id="MEP1059053.1"/>
    </source>
</evidence>
<feature type="signal peptide" evidence="1">
    <location>
        <begin position="1"/>
        <end position="24"/>
    </location>
</feature>
<keyword evidence="3" id="KW-1185">Reference proteome</keyword>